<comment type="similarity">
    <text evidence="1">Belongs to the peptidase M20A family.</text>
</comment>
<evidence type="ECO:0000313" key="4">
    <source>
        <dbReference type="Proteomes" id="UP000285112"/>
    </source>
</evidence>
<protein>
    <recommendedName>
        <fullName evidence="1">Peptidase M20 domain-containing protein 2</fullName>
    </recommendedName>
</protein>
<feature type="domain" description="Peptidase M20 dimerisation" evidence="2">
    <location>
        <begin position="171"/>
        <end position="265"/>
    </location>
</feature>
<dbReference type="Gene3D" id="3.30.70.360">
    <property type="match status" value="1"/>
</dbReference>
<dbReference type="InterPro" id="IPR002933">
    <property type="entry name" value="Peptidase_M20"/>
</dbReference>
<dbReference type="SUPFAM" id="SSF55031">
    <property type="entry name" value="Bacterial exopeptidase dimerisation domain"/>
    <property type="match status" value="1"/>
</dbReference>
<dbReference type="EMBL" id="QZFV01000088">
    <property type="protein sequence ID" value="RJQ84218.1"/>
    <property type="molecule type" value="Genomic_DNA"/>
</dbReference>
<dbReference type="NCBIfam" id="TIGR01891">
    <property type="entry name" value="amidohydrolases"/>
    <property type="match status" value="1"/>
</dbReference>
<evidence type="ECO:0000313" key="3">
    <source>
        <dbReference type="EMBL" id="RJQ84218.1"/>
    </source>
</evidence>
<dbReference type="GO" id="GO:0016805">
    <property type="term" value="F:dipeptidase activity"/>
    <property type="evidence" value="ECO:0007669"/>
    <property type="project" value="InterPro"/>
</dbReference>
<dbReference type="SUPFAM" id="SSF53187">
    <property type="entry name" value="Zn-dependent exopeptidases"/>
    <property type="match status" value="1"/>
</dbReference>
<dbReference type="GO" id="GO:0005737">
    <property type="term" value="C:cytoplasm"/>
    <property type="evidence" value="ECO:0007669"/>
    <property type="project" value="TreeGrafter"/>
</dbReference>
<dbReference type="PANTHER" id="PTHR30575">
    <property type="entry name" value="PEPTIDASE M20"/>
    <property type="match status" value="1"/>
</dbReference>
<dbReference type="GO" id="GO:0046657">
    <property type="term" value="P:folic acid catabolic process"/>
    <property type="evidence" value="ECO:0007669"/>
    <property type="project" value="TreeGrafter"/>
</dbReference>
<reference evidence="3 4" key="1">
    <citation type="submission" date="2018-09" db="EMBL/GenBank/DDBJ databases">
        <title>YIM PH 21725 draft genome.</title>
        <authorList>
            <person name="Miao C."/>
        </authorList>
    </citation>
    <scope>NUCLEOTIDE SEQUENCE [LARGE SCALE GENOMIC DNA]</scope>
    <source>
        <strain evidence="4">YIM PH21725</strain>
    </source>
</reference>
<accession>A0A419I2N0</accession>
<proteinExistence type="inferred from homology"/>
<dbReference type="PIRSF" id="PIRSF037226">
    <property type="entry name" value="Amidohydrolase_ACY1L2_prd"/>
    <property type="match status" value="1"/>
</dbReference>
<evidence type="ECO:0000259" key="2">
    <source>
        <dbReference type="Pfam" id="PF07687"/>
    </source>
</evidence>
<evidence type="ECO:0000256" key="1">
    <source>
        <dbReference type="PIRNR" id="PIRNR037226"/>
    </source>
</evidence>
<keyword evidence="3" id="KW-0378">Hydrolase</keyword>
<dbReference type="Proteomes" id="UP000285112">
    <property type="component" value="Unassembled WGS sequence"/>
</dbReference>
<dbReference type="InterPro" id="IPR036264">
    <property type="entry name" value="Bact_exopeptidase_dim_dom"/>
</dbReference>
<dbReference type="InterPro" id="IPR017439">
    <property type="entry name" value="Amidohydrolase"/>
</dbReference>
<dbReference type="OrthoDB" id="9781032at2"/>
<dbReference type="GO" id="GO:0071713">
    <property type="term" value="F:para-aminobenzoyl-glutamate hydrolase activity"/>
    <property type="evidence" value="ECO:0007669"/>
    <property type="project" value="TreeGrafter"/>
</dbReference>
<dbReference type="InterPro" id="IPR052030">
    <property type="entry name" value="Peptidase_M20/M20A_hydrolases"/>
</dbReference>
<dbReference type="Pfam" id="PF01546">
    <property type="entry name" value="Peptidase_M20"/>
    <property type="match status" value="1"/>
</dbReference>
<sequence>MSKDVNARITKAFHANLDRALELSHDINRHPELGYEEHRTSAVLIDALLSLGDFRVDRGAGGLPTAFTASVGTGELVIGVCAEMDALPEIGHACGHNVIAGAAVAAAAVAAAAALAPFADELGVTVKVFGTPAEEMGTGKRQLLDRGVFDGTHAAMLVHPALKDMVTPEIRASRSWRVSFAGIGGHASRPWSALNAGDAVVVAQTAIGLLRQQLRDGIRVHVMTRGAGASVNVIPSTATVDCMIRGDSLEQVDEVWARVERCFAAGAVATGTTHEVEGLMSWPEFRHDPDLAELFTLHAQALGRTFPDYDDRMLGSTDMAEVSLRIPALHPVLSFGLAPDQGNHTAAFAAAAGAADGDAVVRDGGLAMALTIADAAASVPLRARLLGRS</sequence>
<dbReference type="AlphaFoldDB" id="A0A419I2N0"/>
<comment type="caution">
    <text evidence="3">The sequence shown here is derived from an EMBL/GenBank/DDBJ whole genome shotgun (WGS) entry which is preliminary data.</text>
</comment>
<keyword evidence="4" id="KW-1185">Reference proteome</keyword>
<name>A0A419I2N0_9PSEU</name>
<dbReference type="RefSeq" id="WP_120024503.1">
    <property type="nucleotide sequence ID" value="NZ_QZFV01000088.1"/>
</dbReference>
<gene>
    <name evidence="3" type="ORF">D5S19_17770</name>
</gene>
<organism evidence="3 4">
    <name type="scientific">Amycolatopsis panacis</name>
    <dbReference type="NCBI Taxonomy" id="2340917"/>
    <lineage>
        <taxon>Bacteria</taxon>
        <taxon>Bacillati</taxon>
        <taxon>Actinomycetota</taxon>
        <taxon>Actinomycetes</taxon>
        <taxon>Pseudonocardiales</taxon>
        <taxon>Pseudonocardiaceae</taxon>
        <taxon>Amycolatopsis</taxon>
    </lineage>
</organism>
<dbReference type="Pfam" id="PF07687">
    <property type="entry name" value="M20_dimer"/>
    <property type="match status" value="1"/>
</dbReference>
<dbReference type="InterPro" id="IPR017144">
    <property type="entry name" value="Xaa-Arg_dipeptidase"/>
</dbReference>
<dbReference type="PANTHER" id="PTHR30575:SF0">
    <property type="entry name" value="XAA-ARG DIPEPTIDASE"/>
    <property type="match status" value="1"/>
</dbReference>
<dbReference type="Gene3D" id="3.40.630.10">
    <property type="entry name" value="Zn peptidases"/>
    <property type="match status" value="1"/>
</dbReference>
<dbReference type="InterPro" id="IPR011650">
    <property type="entry name" value="Peptidase_M20_dimer"/>
</dbReference>